<proteinExistence type="predicted"/>
<dbReference type="SUPFAM" id="SSF55781">
    <property type="entry name" value="GAF domain-like"/>
    <property type="match status" value="1"/>
</dbReference>
<dbReference type="InterPro" id="IPR029016">
    <property type="entry name" value="GAF-like_dom_sf"/>
</dbReference>
<dbReference type="PANTHER" id="PTHR43155:SF2">
    <property type="entry name" value="CYCLIC DI-GMP PHOSPHODIESTERASE PA4108"/>
    <property type="match status" value="1"/>
</dbReference>
<dbReference type="OrthoDB" id="9804747at2"/>
<dbReference type="SUPFAM" id="SSF109604">
    <property type="entry name" value="HD-domain/PDEase-like"/>
    <property type="match status" value="1"/>
</dbReference>
<dbReference type="SMART" id="SM00471">
    <property type="entry name" value="HDc"/>
    <property type="match status" value="1"/>
</dbReference>
<organism evidence="3 4">
    <name type="scientific">Rubripirellula reticaptiva</name>
    <dbReference type="NCBI Taxonomy" id="2528013"/>
    <lineage>
        <taxon>Bacteria</taxon>
        <taxon>Pseudomonadati</taxon>
        <taxon>Planctomycetota</taxon>
        <taxon>Planctomycetia</taxon>
        <taxon>Pirellulales</taxon>
        <taxon>Pirellulaceae</taxon>
        <taxon>Rubripirellula</taxon>
    </lineage>
</organism>
<protein>
    <submittedName>
        <fullName evidence="3">Cyclic di-GMP phosphodiesterase response regulator RpfG</fullName>
        <ecNumber evidence="3">3.1.4.52</ecNumber>
    </submittedName>
</protein>
<accession>A0A5C6EU28</accession>
<dbReference type="CDD" id="cd00077">
    <property type="entry name" value="HDc"/>
    <property type="match status" value="1"/>
</dbReference>
<evidence type="ECO:0000259" key="1">
    <source>
        <dbReference type="PROSITE" id="PS51831"/>
    </source>
</evidence>
<dbReference type="PANTHER" id="PTHR43155">
    <property type="entry name" value="CYCLIC DI-GMP PHOSPHODIESTERASE PA4108-RELATED"/>
    <property type="match status" value="1"/>
</dbReference>
<dbReference type="EMBL" id="SJPX01000003">
    <property type="protein sequence ID" value="TWU51116.1"/>
    <property type="molecule type" value="Genomic_DNA"/>
</dbReference>
<dbReference type="AlphaFoldDB" id="A0A5C6EU28"/>
<dbReference type="GO" id="GO:0071111">
    <property type="term" value="F:cyclic-guanylate-specific phosphodiesterase activity"/>
    <property type="evidence" value="ECO:0007669"/>
    <property type="project" value="UniProtKB-EC"/>
</dbReference>
<feature type="domain" description="HD-GYP" evidence="2">
    <location>
        <begin position="213"/>
        <end position="406"/>
    </location>
</feature>
<dbReference type="PROSITE" id="PS51831">
    <property type="entry name" value="HD"/>
    <property type="match status" value="1"/>
</dbReference>
<dbReference type="InterPro" id="IPR037522">
    <property type="entry name" value="HD_GYP_dom"/>
</dbReference>
<dbReference type="SMART" id="SM00065">
    <property type="entry name" value="GAF"/>
    <property type="match status" value="1"/>
</dbReference>
<gene>
    <name evidence="3" type="primary">rpfG_3</name>
    <name evidence="3" type="ORF">Poly59_27050</name>
</gene>
<evidence type="ECO:0000259" key="2">
    <source>
        <dbReference type="PROSITE" id="PS51832"/>
    </source>
</evidence>
<dbReference type="Pfam" id="PF13487">
    <property type="entry name" value="HD_5"/>
    <property type="match status" value="1"/>
</dbReference>
<comment type="caution">
    <text evidence="3">The sequence shown here is derived from an EMBL/GenBank/DDBJ whole genome shotgun (WGS) entry which is preliminary data.</text>
</comment>
<dbReference type="InterPro" id="IPR003607">
    <property type="entry name" value="HD/PDEase_dom"/>
</dbReference>
<dbReference type="Proteomes" id="UP000317977">
    <property type="component" value="Unassembled WGS sequence"/>
</dbReference>
<dbReference type="EC" id="3.1.4.52" evidence="3"/>
<sequence>MSNSGDLTAVSASRVQACDVVAGEEVDQLSEALAMKFEELALIHQLSEKLKLEEDPGVLCDSLLEQLSPCVSATALVIDLNSDEENGINAEHFIVGDGYGIELVRAIAKEAFASRGSLTHDAIVDNHIVLDAQQFRDDLIGDQSSNSFETLPSSLIHRVVVVPIQQQSQVLGNMIAIRESCDDEFGTVEADLMKSTSMLMGVHLVNQRQYHAMQQLFEGMIGSLASALDAKDKYTSGHSSRVADLSVELAKRLNFDEAGIRRIRMAGILHDIGKIGVKDSVLCKPGKLTDDEFEQIKQHPVLGFEILRGIRPFRMILPAVRHHHESWDGAGYPDGLKGEAIPRDAQVLAVADAFDAMTSDRPYRAGMPLERVIEIFRAGRGVQWAADVVDVLLACPDVMQVYSNHN</sequence>
<keyword evidence="4" id="KW-1185">Reference proteome</keyword>
<dbReference type="InterPro" id="IPR003018">
    <property type="entry name" value="GAF"/>
</dbReference>
<name>A0A5C6EU28_9BACT</name>
<dbReference type="Gene3D" id="3.30.450.40">
    <property type="match status" value="1"/>
</dbReference>
<dbReference type="PROSITE" id="PS51832">
    <property type="entry name" value="HD_GYP"/>
    <property type="match status" value="1"/>
</dbReference>
<dbReference type="RefSeq" id="WP_146534544.1">
    <property type="nucleotide sequence ID" value="NZ_SJPX01000003.1"/>
</dbReference>
<evidence type="ECO:0000313" key="4">
    <source>
        <dbReference type="Proteomes" id="UP000317977"/>
    </source>
</evidence>
<evidence type="ECO:0000313" key="3">
    <source>
        <dbReference type="EMBL" id="TWU51116.1"/>
    </source>
</evidence>
<feature type="domain" description="HD" evidence="1">
    <location>
        <begin position="235"/>
        <end position="357"/>
    </location>
</feature>
<dbReference type="InterPro" id="IPR006674">
    <property type="entry name" value="HD_domain"/>
</dbReference>
<reference evidence="3 4" key="1">
    <citation type="submission" date="2019-02" db="EMBL/GenBank/DDBJ databases">
        <title>Deep-cultivation of Planctomycetes and their phenomic and genomic characterization uncovers novel biology.</title>
        <authorList>
            <person name="Wiegand S."/>
            <person name="Jogler M."/>
            <person name="Boedeker C."/>
            <person name="Pinto D."/>
            <person name="Vollmers J."/>
            <person name="Rivas-Marin E."/>
            <person name="Kohn T."/>
            <person name="Peeters S.H."/>
            <person name="Heuer A."/>
            <person name="Rast P."/>
            <person name="Oberbeckmann S."/>
            <person name="Bunk B."/>
            <person name="Jeske O."/>
            <person name="Meyerdierks A."/>
            <person name="Storesund J.E."/>
            <person name="Kallscheuer N."/>
            <person name="Luecker S."/>
            <person name="Lage O.M."/>
            <person name="Pohl T."/>
            <person name="Merkel B.J."/>
            <person name="Hornburger P."/>
            <person name="Mueller R.-W."/>
            <person name="Bruemmer F."/>
            <person name="Labrenz M."/>
            <person name="Spormann A.M."/>
            <person name="Op Den Camp H."/>
            <person name="Overmann J."/>
            <person name="Amann R."/>
            <person name="Jetten M.S.M."/>
            <person name="Mascher T."/>
            <person name="Medema M.H."/>
            <person name="Devos D.P."/>
            <person name="Kaster A.-K."/>
            <person name="Ovreas L."/>
            <person name="Rohde M."/>
            <person name="Galperin M.Y."/>
            <person name="Jogler C."/>
        </authorList>
    </citation>
    <scope>NUCLEOTIDE SEQUENCE [LARGE SCALE GENOMIC DNA]</scope>
    <source>
        <strain evidence="3 4">Poly59</strain>
    </source>
</reference>
<keyword evidence="3" id="KW-0378">Hydrolase</keyword>
<dbReference type="Gene3D" id="1.10.3210.10">
    <property type="entry name" value="Hypothetical protein af1432"/>
    <property type="match status" value="1"/>
</dbReference>